<comment type="caution">
    <text evidence="8">The sequence shown here is derived from an EMBL/GenBank/DDBJ whole genome shotgun (WGS) entry which is preliminary data.</text>
</comment>
<evidence type="ECO:0000313" key="9">
    <source>
        <dbReference type="Proteomes" id="UP001470230"/>
    </source>
</evidence>
<dbReference type="PANTHER" id="PTHR11254:SF67">
    <property type="entry name" value="E3 UBIQUITIN-PROTEIN LIGASE HUWE1"/>
    <property type="match status" value="1"/>
</dbReference>
<comment type="pathway">
    <text evidence="2">Protein modification; protein ubiquitination.</text>
</comment>
<dbReference type="PROSITE" id="PS50237">
    <property type="entry name" value="HECT"/>
    <property type="match status" value="1"/>
</dbReference>
<dbReference type="Gene3D" id="3.30.2410.10">
    <property type="entry name" value="Hect, E3 ligase catalytic domain"/>
    <property type="match status" value="1"/>
</dbReference>
<dbReference type="InterPro" id="IPR035983">
    <property type="entry name" value="Hect_E3_ubiquitin_ligase"/>
</dbReference>
<keyword evidence="4" id="KW-0808">Transferase</keyword>
<evidence type="ECO:0000256" key="4">
    <source>
        <dbReference type="ARBA" id="ARBA00022679"/>
    </source>
</evidence>
<evidence type="ECO:0000313" key="8">
    <source>
        <dbReference type="EMBL" id="KAK8845961.1"/>
    </source>
</evidence>
<sequence>MIENPLLKSSLIFQNSSLIDQLRQIVIDIENEPCLEDVQEFLEESHNYLIKELSYDSASELFSAILTCFKNYPRELVPNVGKFIEKSSTNPNFFLISIFSLAFYSKLEPKIDIPDSQKFICDVIDEINNQNSNQSNKIKIFGHEIDPQFQNDLFLHLELLSNQVNKILLKPINSELVTNSKFNIFQFFSEKKFIKIFHQNDSSKVELFEFISQKDDEIIQEFSQESLSIFECAVSYIENESEIEGLTEEIIIPFLAFVSILIQKYKTAFSEQIDINLLHKSFKESFNKNSQLLIASIDIVLSSWTQLHLNEQNDSFKILQELIDNISEYKSNKMILIELFLEEIHANKIDHCPQMNSLFEFIMSHINELEFNDFPTNSFNLNLVDKKLKYKLIGDLDSDDFLIQKLYFLQNICINQISIPKVFKFMDLLIEAQIEEGNFDNVILIFKFMKSNSFERLYPEFRSSQSLPYILKKNLFFDYIVEENEDQTIEELFINILSDECILPDHAFLIDDLFKLLIKDQDNLYNYLAFTVFANINNSQIDMNDYLLKFYYLNKNYHENFLKVTNDYFDFIESKNTLVIRNNFNVESLPVSQFDESIISIIFTVIQKNPLNFQSFLILKIIALTNPKLFDSHVQQIFDLIISKFDNLFLLFKIDTTNDTRKILLAKTAYASLSFTISAFRSPLIFDRFIQLFFPNIEKFSNSQIFGFFYVLLCYDIDDVYDKFITIYIERYDLFSKIVKILERKNNDCFCLMYDIIYRFLIQRFKSIIKCSPFESVQINEYSKNENVFSFIYHNIFSRCPRNKIDSNNKYENIIRSHFDDFINKFDSIKTKFISTEYKKNYMADEKVQLFSNQLKKENEFVINEDNDEPNKSITIRMAKNLVMKPFWIYEQYLSKNKFIYNKKDGEQYQSIINELTEMISDTFHRTLTKDDLLIDKLNVNDRFRSLFPQSFINILINQIFQDFNNIKSELFKALMKLSYVSYDQVFEMIHIKNDIQGVLYEISNEKNLDTIGIKLLNFVLAPKNRCNNKNLIRAAIHFKYLNAELPIQFTQLVGFLAMTNKKEGILMALKLCQKLNKQDLIMVDEVIKNVFDKLSTNDKQLEYDSHLIMKFIEYYPSVFIERKLALCDLLKKEIEQYNVDNGYSFIHFEIICFILKNIIPKRNDSVNVSNVIVESTKIPIFLMNFNPTFWSLYEKCIPIINMKLKMNPYLLDNYLEFLLGYPELVDFKVRSSYFRMKMSHRLHRDQLDFDVDFDNLIDSSFQSLEYQSPTDLLKRFKINVIGKEVLDYGGVTRQWFTSLSKELFNQNYGLFICPGNHHNYQPSSKSYIQSNHLQLFKFAGSFIARALIEGVCIDAHFTSSFCKKILHRNPCLKDLEDFDEELFNNLTWMYNNDVTCLNLYFETDCNHFGEYKTIPLKENGSNISLTNENKNEYIALKTKFILVDQIKDQIDSFCSGFDELIPHEYLRFFTPSELDLLICGVPTIDFEDFKNNFIFVPPFTSETPVVKLFFEAISHWENDDLAKLLKFITGSSRLPVNGFKEFIEMTGHPLQIAPGGDRDRLPVSHTCFNRLDLPEYETVQELDEKLRIGIQEGGDNFELI</sequence>
<dbReference type="SMART" id="SM00119">
    <property type="entry name" value="HECTc"/>
    <property type="match status" value="1"/>
</dbReference>
<evidence type="ECO:0000259" key="7">
    <source>
        <dbReference type="PROSITE" id="PS50237"/>
    </source>
</evidence>
<keyword evidence="9" id="KW-1185">Reference proteome</keyword>
<dbReference type="Pfam" id="PF00632">
    <property type="entry name" value="HECT"/>
    <property type="match status" value="1"/>
</dbReference>
<reference evidence="8 9" key="1">
    <citation type="submission" date="2024-04" db="EMBL/GenBank/DDBJ databases">
        <title>Tritrichomonas musculus Genome.</title>
        <authorList>
            <person name="Alves-Ferreira E."/>
            <person name="Grigg M."/>
            <person name="Lorenzi H."/>
            <person name="Galac M."/>
        </authorList>
    </citation>
    <scope>NUCLEOTIDE SEQUENCE [LARGE SCALE GENOMIC DNA]</scope>
    <source>
        <strain evidence="8 9">EAF2021</strain>
    </source>
</reference>
<dbReference type="Gene3D" id="3.30.2160.10">
    <property type="entry name" value="Hect, E3 ligase catalytic domain"/>
    <property type="match status" value="1"/>
</dbReference>
<organism evidence="8 9">
    <name type="scientific">Tritrichomonas musculus</name>
    <dbReference type="NCBI Taxonomy" id="1915356"/>
    <lineage>
        <taxon>Eukaryota</taxon>
        <taxon>Metamonada</taxon>
        <taxon>Parabasalia</taxon>
        <taxon>Tritrichomonadida</taxon>
        <taxon>Tritrichomonadidae</taxon>
        <taxon>Tritrichomonas</taxon>
    </lineage>
</organism>
<dbReference type="Proteomes" id="UP001470230">
    <property type="component" value="Unassembled WGS sequence"/>
</dbReference>
<comment type="catalytic activity">
    <reaction evidence="1">
        <text>S-ubiquitinyl-[E2 ubiquitin-conjugating enzyme]-L-cysteine + [acceptor protein]-L-lysine = [E2 ubiquitin-conjugating enzyme]-L-cysteine + N(6)-ubiquitinyl-[acceptor protein]-L-lysine.</text>
        <dbReference type="EC" id="2.3.2.26"/>
    </reaction>
</comment>
<feature type="domain" description="HECT" evidence="7">
    <location>
        <begin position="1269"/>
        <end position="1601"/>
    </location>
</feature>
<gene>
    <name evidence="8" type="ORF">M9Y10_020897</name>
</gene>
<dbReference type="InterPro" id="IPR000569">
    <property type="entry name" value="HECT_dom"/>
</dbReference>
<dbReference type="InterPro" id="IPR050409">
    <property type="entry name" value="E3_ubiq-protein_ligase"/>
</dbReference>
<protein>
    <recommendedName>
        <fullName evidence="3">HECT-type E3 ubiquitin transferase</fullName>
        <ecNumber evidence="3">2.3.2.26</ecNumber>
    </recommendedName>
</protein>
<proteinExistence type="predicted"/>
<evidence type="ECO:0000256" key="2">
    <source>
        <dbReference type="ARBA" id="ARBA00004906"/>
    </source>
</evidence>
<evidence type="ECO:0000256" key="6">
    <source>
        <dbReference type="PROSITE-ProRule" id="PRU00104"/>
    </source>
</evidence>
<dbReference type="EC" id="2.3.2.26" evidence="3"/>
<evidence type="ECO:0000256" key="5">
    <source>
        <dbReference type="ARBA" id="ARBA00022786"/>
    </source>
</evidence>
<dbReference type="PANTHER" id="PTHR11254">
    <property type="entry name" value="HECT DOMAIN UBIQUITIN-PROTEIN LIGASE"/>
    <property type="match status" value="1"/>
</dbReference>
<dbReference type="SUPFAM" id="SSF56204">
    <property type="entry name" value="Hect, E3 ligase catalytic domain"/>
    <property type="match status" value="1"/>
</dbReference>
<name>A0ABR2HET6_9EUKA</name>
<evidence type="ECO:0000256" key="1">
    <source>
        <dbReference type="ARBA" id="ARBA00000885"/>
    </source>
</evidence>
<dbReference type="EMBL" id="JAPFFF010000030">
    <property type="protein sequence ID" value="KAK8845961.1"/>
    <property type="molecule type" value="Genomic_DNA"/>
</dbReference>
<feature type="active site" description="Glycyl thioester intermediate" evidence="6">
    <location>
        <position position="1568"/>
    </location>
</feature>
<dbReference type="Gene3D" id="3.90.1750.10">
    <property type="entry name" value="Hect, E3 ligase catalytic domains"/>
    <property type="match status" value="1"/>
</dbReference>
<accession>A0ABR2HET6</accession>
<keyword evidence="5 6" id="KW-0833">Ubl conjugation pathway</keyword>
<evidence type="ECO:0000256" key="3">
    <source>
        <dbReference type="ARBA" id="ARBA00012485"/>
    </source>
</evidence>
<dbReference type="CDD" id="cd00078">
    <property type="entry name" value="HECTc"/>
    <property type="match status" value="1"/>
</dbReference>